<dbReference type="EMBL" id="KB908482">
    <property type="protein sequence ID" value="EOA90728.1"/>
    <property type="molecule type" value="Genomic_DNA"/>
</dbReference>
<accession>R0KCV0</accession>
<proteinExistence type="predicted"/>
<protein>
    <submittedName>
        <fullName evidence="1">Uncharacterized protein</fullName>
    </submittedName>
</protein>
<reference evidence="1 2" key="1">
    <citation type="journal article" date="2012" name="PLoS Pathog.">
        <title>Diverse lifestyles and strategies of plant pathogenesis encoded in the genomes of eighteen Dothideomycetes fungi.</title>
        <authorList>
            <person name="Ohm R.A."/>
            <person name="Feau N."/>
            <person name="Henrissat B."/>
            <person name="Schoch C.L."/>
            <person name="Horwitz B.A."/>
            <person name="Barry K.W."/>
            <person name="Condon B.J."/>
            <person name="Copeland A.C."/>
            <person name="Dhillon B."/>
            <person name="Glaser F."/>
            <person name="Hesse C.N."/>
            <person name="Kosti I."/>
            <person name="LaButti K."/>
            <person name="Lindquist E.A."/>
            <person name="Lucas S."/>
            <person name="Salamov A.A."/>
            <person name="Bradshaw R.E."/>
            <person name="Ciuffetti L."/>
            <person name="Hamelin R.C."/>
            <person name="Kema G.H.J."/>
            <person name="Lawrence C."/>
            <person name="Scott J.A."/>
            <person name="Spatafora J.W."/>
            <person name="Turgeon B.G."/>
            <person name="de Wit P.J.G.M."/>
            <person name="Zhong S."/>
            <person name="Goodwin S.B."/>
            <person name="Grigoriev I.V."/>
        </authorList>
    </citation>
    <scope>NUCLEOTIDE SEQUENCE [LARGE SCALE GENOMIC DNA]</scope>
    <source>
        <strain evidence="2">28A</strain>
    </source>
</reference>
<evidence type="ECO:0000313" key="2">
    <source>
        <dbReference type="Proteomes" id="UP000016935"/>
    </source>
</evidence>
<keyword evidence="2" id="KW-1185">Reference proteome</keyword>
<dbReference type="AlphaFoldDB" id="R0KCV0"/>
<dbReference type="Proteomes" id="UP000016935">
    <property type="component" value="Unassembled WGS sequence"/>
</dbReference>
<sequence>MASTPHVAGPVPDLAEAITTLQARVRNFIEDVKSGRQNFILETTDDLPLGDGSVQMMKFVAADEGTKRHLEGLLAELVRLEKQLRSREEWHPPSPQSQDAILPDTVDLADLASAVHMLRDFVTSSNSPQQRTPQPTLSAHSWTWDPVWCEFYTYLQAQDTYVFLSQWRLNEARNVWEHVNMAGTNLMPDRAAELLGAWEDWEWDAIAQQWYLDMGPGTSEKIQIFASPWQVQDDGEWLSIGKEDYFNYRPWSGTHNTSAREQFHVPSFLPSYAGTRTPLSTGPAGYTYTPLYARTQQFESFRHDYGVRYKTRVSAKAVFLGFRWRLLLDEDAFPARARDDGVAFLKSPNGIPVRSLPTWR</sequence>
<dbReference type="GeneID" id="19404971"/>
<dbReference type="HOGENOM" id="CLU_769792_0_0_1"/>
<gene>
    <name evidence="1" type="ORF">SETTUDRAFT_45061</name>
</gene>
<reference evidence="1 2" key="2">
    <citation type="journal article" date="2013" name="PLoS Genet.">
        <title>Comparative genome structure, secondary metabolite, and effector coding capacity across Cochliobolus pathogens.</title>
        <authorList>
            <person name="Condon B.J."/>
            <person name="Leng Y."/>
            <person name="Wu D."/>
            <person name="Bushley K.E."/>
            <person name="Ohm R.A."/>
            <person name="Otillar R."/>
            <person name="Martin J."/>
            <person name="Schackwitz W."/>
            <person name="Grimwood J."/>
            <person name="MohdZainudin N."/>
            <person name="Xue C."/>
            <person name="Wang R."/>
            <person name="Manning V.A."/>
            <person name="Dhillon B."/>
            <person name="Tu Z.J."/>
            <person name="Steffenson B.J."/>
            <person name="Salamov A."/>
            <person name="Sun H."/>
            <person name="Lowry S."/>
            <person name="LaButti K."/>
            <person name="Han J."/>
            <person name="Copeland A."/>
            <person name="Lindquist E."/>
            <person name="Barry K."/>
            <person name="Schmutz J."/>
            <person name="Baker S.E."/>
            <person name="Ciuffetti L.M."/>
            <person name="Grigoriev I.V."/>
            <person name="Zhong S."/>
            <person name="Turgeon B.G."/>
        </authorList>
    </citation>
    <scope>NUCLEOTIDE SEQUENCE [LARGE SCALE GENOMIC DNA]</scope>
    <source>
        <strain evidence="2">28A</strain>
    </source>
</reference>
<organism evidence="1 2">
    <name type="scientific">Exserohilum turcicum (strain 28A)</name>
    <name type="common">Northern leaf blight fungus</name>
    <name type="synonym">Setosphaeria turcica</name>
    <dbReference type="NCBI Taxonomy" id="671987"/>
    <lineage>
        <taxon>Eukaryota</taxon>
        <taxon>Fungi</taxon>
        <taxon>Dikarya</taxon>
        <taxon>Ascomycota</taxon>
        <taxon>Pezizomycotina</taxon>
        <taxon>Dothideomycetes</taxon>
        <taxon>Pleosporomycetidae</taxon>
        <taxon>Pleosporales</taxon>
        <taxon>Pleosporineae</taxon>
        <taxon>Pleosporaceae</taxon>
        <taxon>Exserohilum</taxon>
    </lineage>
</organism>
<dbReference type="RefSeq" id="XP_008021338.1">
    <property type="nucleotide sequence ID" value="XM_008023147.1"/>
</dbReference>
<evidence type="ECO:0000313" key="1">
    <source>
        <dbReference type="EMBL" id="EOA90728.1"/>
    </source>
</evidence>
<name>R0KCV0_EXST2</name>
<dbReference type="OrthoDB" id="3788449at2759"/>